<name>A0ACC0VZ55_9STRA</name>
<evidence type="ECO:0000313" key="2">
    <source>
        <dbReference type="Proteomes" id="UP001163321"/>
    </source>
</evidence>
<evidence type="ECO:0000313" key="1">
    <source>
        <dbReference type="EMBL" id="KAI9911128.1"/>
    </source>
</evidence>
<proteinExistence type="predicted"/>
<accession>A0ACC0VZ55</accession>
<comment type="caution">
    <text evidence="1">The sequence shown here is derived from an EMBL/GenBank/DDBJ whole genome shotgun (WGS) entry which is preliminary data.</text>
</comment>
<dbReference type="EMBL" id="CM047584">
    <property type="protein sequence ID" value="KAI9911128.1"/>
    <property type="molecule type" value="Genomic_DNA"/>
</dbReference>
<gene>
    <name evidence="1" type="ORF">PsorP6_008766</name>
</gene>
<keyword evidence="2" id="KW-1185">Reference proteome</keyword>
<reference evidence="1 2" key="1">
    <citation type="journal article" date="2022" name="bioRxiv">
        <title>The genome of the oomycete Peronosclerospora sorghi, a cosmopolitan pathogen of maize and sorghum, is inflated with dispersed pseudogenes.</title>
        <authorList>
            <person name="Fletcher K."/>
            <person name="Martin F."/>
            <person name="Isakeit T."/>
            <person name="Cavanaugh K."/>
            <person name="Magill C."/>
            <person name="Michelmore R."/>
        </authorList>
    </citation>
    <scope>NUCLEOTIDE SEQUENCE [LARGE SCALE GENOMIC DNA]</scope>
    <source>
        <strain evidence="1">P6</strain>
    </source>
</reference>
<sequence length="446" mass="45884">MKLTIKTLQGVAFSLDAELTDTVLAVKEKIQDMQQFPTPQQKLIHAGKVLKDESTLAEYNVKENDFLVVMVTKPKAAKPSASAAASSPNPFVAAAASSPSAAPTPNTSSASNSSSATAPAVSAPSAAPVTMASTGDGSDLVAAGQMSATVQQLVDMGFPEDQVRNALRAAFNNPERAVEYLMTGIPDEAAALPQVAVPAAGIDTRSGAIGGETANTLEALRNHPQFDALRQLVQSNPAALPAVLQQIGAQSPELLRLINQNQDRFVQMLNEPIGTRGVVSASSTAGAAPFDLGMGGGGAVPTPQQIQQLVDSLTPEQQGQMAAQMGMTPEQLRGLSQMLSNLPPGAMEQMMASMSGGGLESLDGGARAGTGATGHRIMLSEEEAAAVDRLCELGFERSDVIQAYLACDKNEALAANFLMDSGDSFGGGAAGSAAGEQGEDNDDIYG</sequence>
<dbReference type="Proteomes" id="UP001163321">
    <property type="component" value="Chromosome 5"/>
</dbReference>
<protein>
    <submittedName>
        <fullName evidence="1">Uncharacterized protein</fullName>
    </submittedName>
</protein>
<organism evidence="1 2">
    <name type="scientific">Peronosclerospora sorghi</name>
    <dbReference type="NCBI Taxonomy" id="230839"/>
    <lineage>
        <taxon>Eukaryota</taxon>
        <taxon>Sar</taxon>
        <taxon>Stramenopiles</taxon>
        <taxon>Oomycota</taxon>
        <taxon>Peronosporomycetes</taxon>
        <taxon>Peronosporales</taxon>
        <taxon>Peronosporaceae</taxon>
        <taxon>Peronosclerospora</taxon>
    </lineage>
</organism>